<accession>A0A9N9AUY2</accession>
<evidence type="ECO:0000259" key="2">
    <source>
        <dbReference type="PROSITE" id="PS50055"/>
    </source>
</evidence>
<dbReference type="InterPro" id="IPR050348">
    <property type="entry name" value="Protein-Tyr_Phosphatase"/>
</dbReference>
<feature type="domain" description="Tyrosine specific protein phosphatases" evidence="3">
    <location>
        <begin position="223"/>
        <end position="306"/>
    </location>
</feature>
<evidence type="ECO:0000259" key="3">
    <source>
        <dbReference type="PROSITE" id="PS50056"/>
    </source>
</evidence>
<dbReference type="InterPro" id="IPR029021">
    <property type="entry name" value="Prot-tyrosine_phosphatase-like"/>
</dbReference>
<protein>
    <submittedName>
        <fullName evidence="4">10420_t:CDS:1</fullName>
    </submittedName>
</protein>
<dbReference type="Proteomes" id="UP000789831">
    <property type="component" value="Unassembled WGS sequence"/>
</dbReference>
<dbReference type="InterPro" id="IPR000387">
    <property type="entry name" value="Tyr_Pase_dom"/>
</dbReference>
<dbReference type="InterPro" id="IPR016130">
    <property type="entry name" value="Tyr_Pase_AS"/>
</dbReference>
<dbReference type="PROSITE" id="PS00383">
    <property type="entry name" value="TYR_PHOSPHATASE_1"/>
    <property type="match status" value="1"/>
</dbReference>
<dbReference type="PROSITE" id="PS50056">
    <property type="entry name" value="TYR_PHOSPHATASE_2"/>
    <property type="match status" value="1"/>
</dbReference>
<sequence>MTKPKVPPFLSQIEISGHKALVDKFSRLAREDIERLSKSTDPHNKYSISVAKTYEAQKLNRYMDILPFEYNRVKLSAKRPSKTDYINASFIEAPGNAKRYIATQGTLQETIDDFWLMVWEQNSRIIVMLTKENEKGSQKCVQYWPLRKEQPIEFSTTGLKVSLESEKLDADTSCIERTIILTKIPTNDGIVATASQSQSRRIIHLQFIGWPDHGVPDSPDIILQLIRKTNELQNINRDSREGEEIIDPVVVHCSAGCGRTGTFCTIDSALALLPKMPDSSSDLIFNLVRHFREQRTHMVQTLSQYQYCYLAVLHKLVSESAAASSK</sequence>
<evidence type="ECO:0000313" key="4">
    <source>
        <dbReference type="EMBL" id="CAG8543580.1"/>
    </source>
</evidence>
<dbReference type="InterPro" id="IPR003595">
    <property type="entry name" value="Tyr_Pase_cat"/>
</dbReference>
<evidence type="ECO:0000256" key="1">
    <source>
        <dbReference type="ARBA" id="ARBA00009649"/>
    </source>
</evidence>
<dbReference type="Pfam" id="PF00102">
    <property type="entry name" value="Y_phosphatase"/>
    <property type="match status" value="1"/>
</dbReference>
<evidence type="ECO:0000313" key="5">
    <source>
        <dbReference type="Proteomes" id="UP000789831"/>
    </source>
</evidence>
<comment type="caution">
    <text evidence="4">The sequence shown here is derived from an EMBL/GenBank/DDBJ whole genome shotgun (WGS) entry which is preliminary data.</text>
</comment>
<dbReference type="SMART" id="SM00404">
    <property type="entry name" value="PTPc_motif"/>
    <property type="match status" value="1"/>
</dbReference>
<dbReference type="EMBL" id="CAJVPL010000962">
    <property type="protein sequence ID" value="CAG8543580.1"/>
    <property type="molecule type" value="Genomic_DNA"/>
</dbReference>
<dbReference type="OrthoDB" id="10253954at2759"/>
<dbReference type="PANTHER" id="PTHR19134:SF449">
    <property type="entry name" value="TYROSINE-PROTEIN PHOSPHATASE 1"/>
    <property type="match status" value="1"/>
</dbReference>
<dbReference type="CDD" id="cd18533">
    <property type="entry name" value="PTP_fungal"/>
    <property type="match status" value="1"/>
</dbReference>
<dbReference type="PROSITE" id="PS50055">
    <property type="entry name" value="TYR_PHOSPHATASE_PTP"/>
    <property type="match status" value="1"/>
</dbReference>
<dbReference type="SMART" id="SM00194">
    <property type="entry name" value="PTPc"/>
    <property type="match status" value="1"/>
</dbReference>
<reference evidence="4" key="1">
    <citation type="submission" date="2021-06" db="EMBL/GenBank/DDBJ databases">
        <authorList>
            <person name="Kallberg Y."/>
            <person name="Tangrot J."/>
            <person name="Rosling A."/>
        </authorList>
    </citation>
    <scope>NUCLEOTIDE SEQUENCE</scope>
    <source>
        <strain evidence="4">MT106</strain>
    </source>
</reference>
<name>A0A9N9AUY2_9GLOM</name>
<dbReference type="GO" id="GO:0004725">
    <property type="term" value="F:protein tyrosine phosphatase activity"/>
    <property type="evidence" value="ECO:0007669"/>
    <property type="project" value="InterPro"/>
</dbReference>
<comment type="similarity">
    <text evidence="1">Belongs to the protein-tyrosine phosphatase family. Non-receptor class subfamily.</text>
</comment>
<dbReference type="PRINTS" id="PR00700">
    <property type="entry name" value="PRTYPHPHTASE"/>
</dbReference>
<organism evidence="4 5">
    <name type="scientific">Ambispora gerdemannii</name>
    <dbReference type="NCBI Taxonomy" id="144530"/>
    <lineage>
        <taxon>Eukaryota</taxon>
        <taxon>Fungi</taxon>
        <taxon>Fungi incertae sedis</taxon>
        <taxon>Mucoromycota</taxon>
        <taxon>Glomeromycotina</taxon>
        <taxon>Glomeromycetes</taxon>
        <taxon>Archaeosporales</taxon>
        <taxon>Ambisporaceae</taxon>
        <taxon>Ambispora</taxon>
    </lineage>
</organism>
<gene>
    <name evidence="4" type="ORF">AGERDE_LOCUS6308</name>
</gene>
<dbReference type="SUPFAM" id="SSF52799">
    <property type="entry name" value="(Phosphotyrosine protein) phosphatases II"/>
    <property type="match status" value="1"/>
</dbReference>
<feature type="domain" description="Tyrosine-protein phosphatase" evidence="2">
    <location>
        <begin position="29"/>
        <end position="315"/>
    </location>
</feature>
<keyword evidence="5" id="KW-1185">Reference proteome</keyword>
<dbReference type="AlphaFoldDB" id="A0A9N9AUY2"/>
<dbReference type="PANTHER" id="PTHR19134">
    <property type="entry name" value="RECEPTOR-TYPE TYROSINE-PROTEIN PHOSPHATASE"/>
    <property type="match status" value="1"/>
</dbReference>
<dbReference type="InterPro" id="IPR000242">
    <property type="entry name" value="PTP_cat"/>
</dbReference>
<proteinExistence type="inferred from homology"/>
<dbReference type="Gene3D" id="3.90.190.10">
    <property type="entry name" value="Protein tyrosine phosphatase superfamily"/>
    <property type="match status" value="1"/>
</dbReference>